<feature type="chain" id="PRO_5017758378" evidence="4">
    <location>
        <begin position="37"/>
        <end position="345"/>
    </location>
</feature>
<dbReference type="AlphaFoldDB" id="A0A3D9XU88"/>
<dbReference type="PANTHER" id="PTHR46847">
    <property type="entry name" value="D-ALLOSE-BINDING PERIPLASMIC PROTEIN-RELATED"/>
    <property type="match status" value="1"/>
</dbReference>
<reference evidence="6 7" key="1">
    <citation type="submission" date="2018-08" db="EMBL/GenBank/DDBJ databases">
        <title>Genomic Encyclopedia of Archaeal and Bacterial Type Strains, Phase II (KMG-II): from individual species to whole genera.</title>
        <authorList>
            <person name="Goeker M."/>
        </authorList>
    </citation>
    <scope>NUCLEOTIDE SEQUENCE [LARGE SCALE GENOMIC DNA]</scope>
    <source>
        <strain evidence="6 7">DSM 17099</strain>
    </source>
</reference>
<evidence type="ECO:0000256" key="4">
    <source>
        <dbReference type="SAM" id="SignalP"/>
    </source>
</evidence>
<dbReference type="GO" id="GO:0030313">
    <property type="term" value="C:cell envelope"/>
    <property type="evidence" value="ECO:0007669"/>
    <property type="project" value="UniProtKB-SubCell"/>
</dbReference>
<comment type="similarity">
    <text evidence="2">Belongs to the bacterial solute-binding protein 2 family.</text>
</comment>
<comment type="subcellular location">
    <subcellularLocation>
        <location evidence="1">Cell envelope</location>
    </subcellularLocation>
</comment>
<feature type="domain" description="Periplasmic binding protein" evidence="5">
    <location>
        <begin position="51"/>
        <end position="317"/>
    </location>
</feature>
<proteinExistence type="inferred from homology"/>
<evidence type="ECO:0000256" key="2">
    <source>
        <dbReference type="ARBA" id="ARBA00007639"/>
    </source>
</evidence>
<dbReference type="Pfam" id="PF13407">
    <property type="entry name" value="Peripla_BP_4"/>
    <property type="match status" value="1"/>
</dbReference>
<organism evidence="6 7">
    <name type="scientific">Paracoccus versutus</name>
    <name type="common">Thiobacillus versutus</name>
    <dbReference type="NCBI Taxonomy" id="34007"/>
    <lineage>
        <taxon>Bacteria</taxon>
        <taxon>Pseudomonadati</taxon>
        <taxon>Pseudomonadota</taxon>
        <taxon>Alphaproteobacteria</taxon>
        <taxon>Rhodobacterales</taxon>
        <taxon>Paracoccaceae</taxon>
        <taxon>Paracoccus</taxon>
    </lineage>
</organism>
<sequence>MRSRENPMKMTYTGKALNLALVGSAALALSVTCAMAQDAATSGSAQGMRLGFIMASAQNRPDSAMAEGFRRAVEDAGGEAVILSANGSIERMSNGIMDLISQGVKGVATVTMDSVVALNWVESAKDAKIGYVSVTQQIGDPKTTPFEDVNPDVTAVVAENYLTTGHRLARAVIDRGMLPTDRTAKIGIVEGQPGYAMVDQLSEGFTAELDAAGIDYEVVFAQPTDWTPANGQEVCTNGLMAAPDTDVIFSHAEDMAIGCAQAMEDVEAPGKLVTAAGGAERASGLVRSGAIALSTCMAWADMGAKAAAALIEQANSGEGATGRLIETTSALIDADDLDAACPNLW</sequence>
<dbReference type="InterPro" id="IPR025997">
    <property type="entry name" value="SBP_2_dom"/>
</dbReference>
<dbReference type="GO" id="GO:0030246">
    <property type="term" value="F:carbohydrate binding"/>
    <property type="evidence" value="ECO:0007669"/>
    <property type="project" value="UniProtKB-ARBA"/>
</dbReference>
<evidence type="ECO:0000313" key="7">
    <source>
        <dbReference type="Proteomes" id="UP000256941"/>
    </source>
</evidence>
<dbReference type="PANTHER" id="PTHR46847:SF1">
    <property type="entry name" value="D-ALLOSE-BINDING PERIPLASMIC PROTEIN-RELATED"/>
    <property type="match status" value="1"/>
</dbReference>
<accession>A0A3D9XU88</accession>
<dbReference type="SUPFAM" id="SSF53822">
    <property type="entry name" value="Periplasmic binding protein-like I"/>
    <property type="match status" value="1"/>
</dbReference>
<dbReference type="CDD" id="cd01536">
    <property type="entry name" value="PBP1_ABC_sugar_binding-like"/>
    <property type="match status" value="1"/>
</dbReference>
<evidence type="ECO:0000313" key="6">
    <source>
        <dbReference type="EMBL" id="REF73281.1"/>
    </source>
</evidence>
<protein>
    <submittedName>
        <fullName evidence="6">Ribose transport system substrate-binding protein</fullName>
    </submittedName>
</protein>
<keyword evidence="3 4" id="KW-0732">Signal</keyword>
<evidence type="ECO:0000256" key="3">
    <source>
        <dbReference type="ARBA" id="ARBA00022729"/>
    </source>
</evidence>
<evidence type="ECO:0000259" key="5">
    <source>
        <dbReference type="Pfam" id="PF13407"/>
    </source>
</evidence>
<dbReference type="Gene3D" id="3.40.50.2300">
    <property type="match status" value="2"/>
</dbReference>
<dbReference type="InterPro" id="IPR028082">
    <property type="entry name" value="Peripla_BP_I"/>
</dbReference>
<evidence type="ECO:0000256" key="1">
    <source>
        <dbReference type="ARBA" id="ARBA00004196"/>
    </source>
</evidence>
<dbReference type="Proteomes" id="UP000256941">
    <property type="component" value="Unassembled WGS sequence"/>
</dbReference>
<feature type="signal peptide" evidence="4">
    <location>
        <begin position="1"/>
        <end position="36"/>
    </location>
</feature>
<comment type="caution">
    <text evidence="6">The sequence shown here is derived from an EMBL/GenBank/DDBJ whole genome shotgun (WGS) entry which is preliminary data.</text>
</comment>
<gene>
    <name evidence="6" type="ORF">BDD41_1825</name>
</gene>
<dbReference type="EMBL" id="QTUJ01000001">
    <property type="protein sequence ID" value="REF73281.1"/>
    <property type="molecule type" value="Genomic_DNA"/>
</dbReference>
<name>A0A3D9XU88_PARVE</name>